<feature type="disulfide bond" evidence="12">
    <location>
        <begin position="1100"/>
        <end position="1109"/>
    </location>
</feature>
<feature type="disulfide bond" evidence="12">
    <location>
        <begin position="787"/>
        <end position="796"/>
    </location>
</feature>
<dbReference type="GO" id="GO:0070831">
    <property type="term" value="P:basement membrane assembly"/>
    <property type="evidence" value="ECO:0007669"/>
    <property type="project" value="TreeGrafter"/>
</dbReference>
<feature type="domain" description="Laminin EGF-like" evidence="15">
    <location>
        <begin position="455"/>
        <end position="505"/>
    </location>
</feature>
<dbReference type="GeneID" id="119721873"/>
<feature type="domain" description="Laminin EGF-like" evidence="15">
    <location>
        <begin position="1021"/>
        <end position="1078"/>
    </location>
</feature>
<dbReference type="FunFam" id="2.10.25.10:FF:000138">
    <property type="entry name" value="Laminin subunit beta 1"/>
    <property type="match status" value="1"/>
</dbReference>
<feature type="coiled-coil region" evidence="13">
    <location>
        <begin position="1689"/>
        <end position="1716"/>
    </location>
</feature>
<dbReference type="SUPFAM" id="SSF57196">
    <property type="entry name" value="EGF/Laminin"/>
    <property type="match status" value="11"/>
</dbReference>
<feature type="domain" description="Laminin EGF-like" evidence="15">
    <location>
        <begin position="506"/>
        <end position="552"/>
    </location>
</feature>
<feature type="disulfide bond" evidence="12">
    <location>
        <begin position="1081"/>
        <end position="1098"/>
    </location>
</feature>
<feature type="disulfide bond" evidence="12">
    <location>
        <begin position="477"/>
        <end position="486"/>
    </location>
</feature>
<dbReference type="InterPro" id="IPR002049">
    <property type="entry name" value="LE_dom"/>
</dbReference>
<evidence type="ECO:0000256" key="12">
    <source>
        <dbReference type="PROSITE-ProRule" id="PRU00460"/>
    </source>
</evidence>
<dbReference type="InterPro" id="IPR056863">
    <property type="entry name" value="LMN_ATRN_NET-like_EGF"/>
</dbReference>
<feature type="domain" description="Laminin EGF-like" evidence="15">
    <location>
        <begin position="1127"/>
        <end position="1172"/>
    </location>
</feature>
<dbReference type="Pfam" id="PF21199">
    <property type="entry name" value="LAMININ_IV_B"/>
    <property type="match status" value="1"/>
</dbReference>
<name>A0A913ZA20_PATMI</name>
<feature type="domain" description="Laminin EGF-like" evidence="15">
    <location>
        <begin position="766"/>
        <end position="813"/>
    </location>
</feature>
<feature type="domain" description="Laminin EGF-like" evidence="15">
    <location>
        <begin position="969"/>
        <end position="1020"/>
    </location>
</feature>
<evidence type="ECO:0000313" key="19">
    <source>
        <dbReference type="Proteomes" id="UP000887568"/>
    </source>
</evidence>
<feature type="domain" description="Laminin EGF-like" evidence="15">
    <location>
        <begin position="1079"/>
        <end position="1126"/>
    </location>
</feature>
<keyword evidence="3" id="KW-0272">Extracellular matrix</keyword>
<accession>A0A913ZA20</accession>
<feature type="disulfide bond" evidence="12">
    <location>
        <begin position="1147"/>
        <end position="1156"/>
    </location>
</feature>
<dbReference type="Proteomes" id="UP000887568">
    <property type="component" value="Unplaced"/>
</dbReference>
<keyword evidence="5" id="KW-0677">Repeat</keyword>
<dbReference type="Gene3D" id="1.10.287.1490">
    <property type="match status" value="1"/>
</dbReference>
<feature type="disulfide bond" evidence="12">
    <location>
        <begin position="1127"/>
        <end position="1139"/>
    </location>
</feature>
<dbReference type="FunFam" id="2.60.120.260:FF:000010">
    <property type="entry name" value="Laminin subunit beta 1"/>
    <property type="match status" value="1"/>
</dbReference>
<dbReference type="PROSITE" id="PS01248">
    <property type="entry name" value="EGF_LAM_1"/>
    <property type="match status" value="4"/>
</dbReference>
<feature type="disulfide bond" evidence="12">
    <location>
        <begin position="506"/>
        <end position="518"/>
    </location>
</feature>
<feature type="domain" description="Laminin EGF-like" evidence="15">
    <location>
        <begin position="860"/>
        <end position="909"/>
    </location>
</feature>
<dbReference type="FunFam" id="2.10.25.10:FF:000280">
    <property type="entry name" value="Laminin subunit beta 4"/>
    <property type="match status" value="1"/>
</dbReference>
<feature type="disulfide bond" evidence="12">
    <location>
        <begin position="1079"/>
        <end position="1091"/>
    </location>
</feature>
<feature type="disulfide bond" evidence="12">
    <location>
        <begin position="816"/>
        <end position="833"/>
    </location>
</feature>
<evidence type="ECO:0000256" key="10">
    <source>
        <dbReference type="ARBA" id="ARBA00023180"/>
    </source>
</evidence>
<evidence type="ECO:0008006" key="20">
    <source>
        <dbReference type="Google" id="ProtNLM"/>
    </source>
</evidence>
<evidence type="ECO:0000259" key="15">
    <source>
        <dbReference type="PROSITE" id="PS50027"/>
    </source>
</evidence>
<keyword evidence="9 12" id="KW-1015">Disulfide bond</keyword>
<dbReference type="FunFam" id="2.10.25.10:FF:000065">
    <property type="entry name" value="Laminin subunit beta 1"/>
    <property type="match status" value="1"/>
</dbReference>
<dbReference type="CDD" id="cd00055">
    <property type="entry name" value="EGF_Lam"/>
    <property type="match status" value="13"/>
</dbReference>
<evidence type="ECO:0000256" key="14">
    <source>
        <dbReference type="SAM" id="SignalP"/>
    </source>
</evidence>
<organism evidence="18 19">
    <name type="scientific">Patiria miniata</name>
    <name type="common">Bat star</name>
    <name type="synonym">Asterina miniata</name>
    <dbReference type="NCBI Taxonomy" id="46514"/>
    <lineage>
        <taxon>Eukaryota</taxon>
        <taxon>Metazoa</taxon>
        <taxon>Echinodermata</taxon>
        <taxon>Eleutherozoa</taxon>
        <taxon>Asterozoa</taxon>
        <taxon>Asteroidea</taxon>
        <taxon>Valvatacea</taxon>
        <taxon>Valvatida</taxon>
        <taxon>Asterinidae</taxon>
        <taxon>Patiria</taxon>
    </lineage>
</organism>
<keyword evidence="7" id="KW-0130">Cell adhesion</keyword>
<evidence type="ECO:0000256" key="8">
    <source>
        <dbReference type="ARBA" id="ARBA00023054"/>
    </source>
</evidence>
<feature type="coiled-coil region" evidence="13">
    <location>
        <begin position="1344"/>
        <end position="1389"/>
    </location>
</feature>
<dbReference type="PANTHER" id="PTHR10574">
    <property type="entry name" value="NETRIN/LAMININ-RELATED"/>
    <property type="match status" value="1"/>
</dbReference>
<feature type="disulfide bond" evidence="12">
    <location>
        <begin position="1051"/>
        <end position="1060"/>
    </location>
</feature>
<dbReference type="InterPro" id="IPR000742">
    <property type="entry name" value="EGF"/>
</dbReference>
<comment type="caution">
    <text evidence="12">Lacks conserved residue(s) required for the propagation of feature annotation.</text>
</comment>
<dbReference type="Gene3D" id="2.10.25.10">
    <property type="entry name" value="Laminin"/>
    <property type="match status" value="9"/>
</dbReference>
<comment type="subcellular location">
    <subcellularLocation>
        <location evidence="1">Secreted</location>
        <location evidence="1">Extracellular space</location>
        <location evidence="1">Extracellular matrix</location>
        <location evidence="1">Basement membrane</location>
    </subcellularLocation>
</comment>
<dbReference type="FunFam" id="2.170.300.10:FF:000004">
    <property type="entry name" value="Laminin subunit beta 1"/>
    <property type="match status" value="1"/>
</dbReference>
<feature type="signal peptide" evidence="14">
    <location>
        <begin position="1"/>
        <end position="21"/>
    </location>
</feature>
<evidence type="ECO:0000256" key="4">
    <source>
        <dbReference type="ARBA" id="ARBA00022729"/>
    </source>
</evidence>
<dbReference type="GO" id="GO:0043256">
    <property type="term" value="C:laminin complex"/>
    <property type="evidence" value="ECO:0007669"/>
    <property type="project" value="TreeGrafter"/>
</dbReference>
<dbReference type="RefSeq" id="XP_038047735.1">
    <property type="nucleotide sequence ID" value="XM_038191807.1"/>
</dbReference>
<feature type="domain" description="Laminin EGF-like" evidence="15">
    <location>
        <begin position="395"/>
        <end position="454"/>
    </location>
</feature>
<dbReference type="Gene3D" id="2.170.300.10">
    <property type="entry name" value="Tie2 ligand-binding domain superfamily"/>
    <property type="match status" value="2"/>
</dbReference>
<dbReference type="FunFam" id="2.10.25.10:FF:000130">
    <property type="entry name" value="Laminin subunit beta 1"/>
    <property type="match status" value="1"/>
</dbReference>
<dbReference type="Pfam" id="PF00053">
    <property type="entry name" value="EGF_laminin"/>
    <property type="match status" value="11"/>
</dbReference>
<dbReference type="FunFam" id="2.10.25.10:FF:000011">
    <property type="entry name" value="Cadherin EGF LAG seven-pass G-type receptor"/>
    <property type="match status" value="2"/>
</dbReference>
<sequence>MHHWTGLCAVFLLTIVSAVVGQQVPASSCEEGSCYTGNLLIGREDRLSTSSTCGSRRVERYCIVSHLQDVKKCFYCDSRTPYEKGVNELSHQIENIVTTFQGEDRKKMWWQSENGVQGVSLRFDLEAIFHFTHLIMTFKTFRPRALVIERSADFGRTWSVYRYFAYDCEESFPGISTAPLYNINDVICENRYSAVEPSTEGEVIFRVLPPNIRIDNPYSDDVQDMIKITNLRINFTELHTLGDIELDNREEIREKYYYAIYDMVVRGSCHCYGHATSCVPAEGVTFKEGMVQGKCLCGHNTEGNNCERCQEFYNDQPWRPATHAQPNECKRCNCNSHTNRCHFDAAVFEITNGASGGVCDDCQHNTMGRNCEQCKPFFYMNPDRDIRDPNICVPCDCDPAGSENGGECESHTDPANNLIAGRCICKRYTTGVRCDTCQNGYWSLRAENPDGCQACTCNTLGTEGNRGCDKQTGNCICKRYVTGRNCDRCYDGYYGLSEEVYGCKYCYCDPGGSYNSSCNRETGQCYCRPHITGRQCNQVESGYFYTFMDYFMYEAELSRVLTIDSVQLETRIRDENSYISWTGSGFLRISEGGQIQIVVDNIPVSGDYEIVLRYEPLVAGTWEDVRISLTRPGEIPTQSICGNTIPQDDLLATSLPSGNRYRLLASTFCLEKGKMYLIDVDFNSFGGGVSNPNAQILLDSVVLIPRNTNFDMFSGSDNIKENRREQWEYYRCGEAHLSAIHAPLSDICRELMFSMSALMFDGAMACDCDPIGSKSSICDEFGGQCECKANVIGRRCDQCAPGTYGFGPNGCSACECDGRGSLDNFCDPFNGQCACIPNTYGRACDQCAPGFWNFPNCLRCECNGHAPTCNSRTGSCEDCQDSTVGHYCERCEDGYYGDPTLTSNLPCQPCMCPGGEGSGHQFADTCYIDQTIQTVVCICEEGYTGIRCDQCDNNYYGYPSVPGGSCNLCNCNGNTNPLTPGNCDATTGQCLRCLYDTAGFNCDECAPNYYGDALLRTCRPCDCNFLGTDLSICDLNNNCGVCDRVTGKCPCLPNVVGQTCDQCAPDHWKLASGAGCEACDCCQYGSLSTQCNEFTGQCTCQPGFGGRTCCECESLFFGDPLVGCERCQCDAQGSESLQCNGDGSCVCRPGVTGKYCDRCAHGTTGEVPNCEPCGECFDDWDEIINALRVQTEELLERARNIKSTGATAAYDDEFNRLEGKLQQVESLLTDPSVSEDDVDALHNDLDQVRADLDDLARKLDTVNKDLGQTGVENFRANRELDALEAEVLDLKLDAEDLKDEIVIIESSNVEGAFKSILESRNKSQAAQAKVNAADGVVSESSVIRDEVERIMQERERELAQKQQEYQDRLRGVDNQLTGLEARLGELNEQVCGGRGDTCSGGCGGAGCDFCGGLGCEGSISMSEVALDRATQANDKFQKKKEQADGTLAEMGGVQQEAMEALDLAKMAYDAAAMARDDAQGAQTNLTGLLQAINDFIDKKRVTPAEIQQVARMALDTQISSTPEEIQDLAKQIEDTVATLENIDQILNDTAEDLDMVRRLKERADKAREVADDVLASAESVVAALDEAAQAQDTASEAIDQATGNINDANDNILQIESEATAAIDKADVLEEKLTQMEEQLRRVQGKFTDNEEKIREASEFANNADADADQAVQSVGELETKFNQTSDQVMTKSKEASDAKAKAEMLKDEAVEFQERVSSQLEDLNRMQGVFELNQNTMVDLSAEIEALNMRMMGLLQHIQERSEYYRTCKGT</sequence>
<dbReference type="PRINTS" id="PR00011">
    <property type="entry name" value="EGFLAMININ"/>
</dbReference>
<evidence type="ECO:0000259" key="17">
    <source>
        <dbReference type="PROSITE" id="PS51117"/>
    </source>
</evidence>
<reference evidence="18" key="1">
    <citation type="submission" date="2022-11" db="UniProtKB">
        <authorList>
            <consortium name="EnsemblMetazoa"/>
        </authorList>
    </citation>
    <scope>IDENTIFICATION</scope>
</reference>
<feature type="disulfide bond" evidence="12">
    <location>
        <begin position="489"/>
        <end position="503"/>
    </location>
</feature>
<evidence type="ECO:0000313" key="18">
    <source>
        <dbReference type="EnsemblMetazoa" id="XP_038047735.1"/>
    </source>
</evidence>
<dbReference type="GO" id="GO:0034446">
    <property type="term" value="P:substrate adhesion-dependent cell spreading"/>
    <property type="evidence" value="ECO:0007669"/>
    <property type="project" value="TreeGrafter"/>
</dbReference>
<feature type="coiled-coil region" evidence="13">
    <location>
        <begin position="1238"/>
        <end position="1300"/>
    </location>
</feature>
<keyword evidence="4 14" id="KW-0732">Signal</keyword>
<feature type="disulfide bond" evidence="12">
    <location>
        <begin position="425"/>
        <end position="434"/>
    </location>
</feature>
<dbReference type="GO" id="GO:0009887">
    <property type="term" value="P:animal organ morphogenesis"/>
    <property type="evidence" value="ECO:0007669"/>
    <property type="project" value="TreeGrafter"/>
</dbReference>
<evidence type="ECO:0000256" key="13">
    <source>
        <dbReference type="SAM" id="Coils"/>
    </source>
</evidence>
<dbReference type="PROSITE" id="PS50027">
    <property type="entry name" value="EGF_LAM_2"/>
    <property type="match status" value="11"/>
</dbReference>
<feature type="disulfide bond" evidence="12">
    <location>
        <begin position="993"/>
        <end position="1002"/>
    </location>
</feature>
<feature type="domain" description="Laminin N-terminal" evidence="17">
    <location>
        <begin position="30"/>
        <end position="268"/>
    </location>
</feature>
<dbReference type="SUPFAM" id="SSF58104">
    <property type="entry name" value="Methyl-accepting chemotaxis protein (MCP) signaling domain"/>
    <property type="match status" value="1"/>
</dbReference>
<dbReference type="InterPro" id="IPR050440">
    <property type="entry name" value="Laminin/Netrin_ECM"/>
</dbReference>
<evidence type="ECO:0000256" key="3">
    <source>
        <dbReference type="ARBA" id="ARBA00022530"/>
    </source>
</evidence>
<dbReference type="GO" id="GO:0007411">
    <property type="term" value="P:axon guidance"/>
    <property type="evidence" value="ECO:0007669"/>
    <property type="project" value="TreeGrafter"/>
</dbReference>
<feature type="disulfide bond" evidence="12">
    <location>
        <begin position="362"/>
        <end position="371"/>
    </location>
</feature>
<dbReference type="Gene3D" id="2.60.120.260">
    <property type="entry name" value="Galactose-binding domain-like"/>
    <property type="match status" value="1"/>
</dbReference>
<keyword evidence="8 13" id="KW-0175">Coiled coil</keyword>
<evidence type="ECO:0000256" key="7">
    <source>
        <dbReference type="ARBA" id="ARBA00022889"/>
    </source>
</evidence>
<dbReference type="GO" id="GO:0009888">
    <property type="term" value="P:tissue development"/>
    <property type="evidence" value="ECO:0007669"/>
    <property type="project" value="TreeGrafter"/>
</dbReference>
<feature type="disulfide bond" evidence="12">
    <location>
        <begin position="814"/>
        <end position="826"/>
    </location>
</feature>
<dbReference type="Pfam" id="PF24973">
    <property type="entry name" value="EGF_LMN_ATRN"/>
    <property type="match status" value="2"/>
</dbReference>
<feature type="domain" description="Laminin EGF-like" evidence="15">
    <location>
        <begin position="814"/>
        <end position="859"/>
    </location>
</feature>
<feature type="disulfide bond" evidence="12">
    <location>
        <begin position="768"/>
        <end position="785"/>
    </location>
</feature>
<dbReference type="FunFam" id="2.10.25.10:FF:000101">
    <property type="entry name" value="Laminin subunit beta 1"/>
    <property type="match status" value="1"/>
</dbReference>
<dbReference type="PROSITE" id="PS51116">
    <property type="entry name" value="LAMININ_IVB"/>
    <property type="match status" value="1"/>
</dbReference>
<feature type="coiled-coil region" evidence="13">
    <location>
        <begin position="1556"/>
        <end position="1653"/>
    </location>
</feature>
<keyword evidence="2" id="KW-0964">Secreted</keyword>
<dbReference type="GO" id="GO:0016477">
    <property type="term" value="P:cell migration"/>
    <property type="evidence" value="ECO:0007669"/>
    <property type="project" value="TreeGrafter"/>
</dbReference>
<dbReference type="FunFam" id="2.10.25.10:FF:000135">
    <property type="entry name" value="Laminin subunit beta 4"/>
    <property type="match status" value="1"/>
</dbReference>
<proteinExistence type="predicted"/>
<feature type="domain" description="Laminin EGF-like" evidence="15">
    <location>
        <begin position="332"/>
        <end position="394"/>
    </location>
</feature>
<dbReference type="CDD" id="cd22302">
    <property type="entry name" value="cc_DmLAMB1-like_C"/>
    <property type="match status" value="1"/>
</dbReference>
<keyword evidence="19" id="KW-1185">Reference proteome</keyword>
<feature type="disulfide bond" evidence="12">
    <location>
        <begin position="508"/>
        <end position="525"/>
    </location>
</feature>
<dbReference type="Pfam" id="PF00055">
    <property type="entry name" value="Laminin_N"/>
    <property type="match status" value="1"/>
</dbReference>
<evidence type="ECO:0000256" key="6">
    <source>
        <dbReference type="ARBA" id="ARBA00022869"/>
    </source>
</evidence>
<feature type="disulfide bond" evidence="12">
    <location>
        <begin position="1021"/>
        <end position="1033"/>
    </location>
</feature>
<evidence type="ECO:0000256" key="1">
    <source>
        <dbReference type="ARBA" id="ARBA00004302"/>
    </source>
</evidence>
<evidence type="ECO:0000256" key="9">
    <source>
        <dbReference type="ARBA" id="ARBA00023157"/>
    </source>
</evidence>
<evidence type="ECO:0000256" key="11">
    <source>
        <dbReference type="ARBA" id="ARBA00023292"/>
    </source>
</evidence>
<protein>
    <recommendedName>
        <fullName evidence="20">Laminin subunit beta-1</fullName>
    </recommendedName>
</protein>
<dbReference type="OMA" id="DYQCDRE"/>
<evidence type="ECO:0000256" key="2">
    <source>
        <dbReference type="ARBA" id="ARBA00022525"/>
    </source>
</evidence>
<dbReference type="FunFam" id="2.10.25.10:FF:000084">
    <property type="entry name" value="Laminin subunit alpha 3"/>
    <property type="match status" value="1"/>
</dbReference>
<dbReference type="InterPro" id="IPR008211">
    <property type="entry name" value="Laminin_N"/>
</dbReference>
<evidence type="ECO:0000259" key="16">
    <source>
        <dbReference type="PROSITE" id="PS51116"/>
    </source>
</evidence>
<dbReference type="OrthoDB" id="5985440at2759"/>
<dbReference type="EnsemblMetazoa" id="XM_038191807.1">
    <property type="protein sequence ID" value="XP_038047735.1"/>
    <property type="gene ID" value="LOC119721873"/>
</dbReference>
<dbReference type="InterPro" id="IPR013015">
    <property type="entry name" value="Laminin_IV_B"/>
</dbReference>
<feature type="domain" description="Laminin IV type B" evidence="16">
    <location>
        <begin position="545"/>
        <end position="760"/>
    </location>
</feature>
<feature type="disulfide bond" evidence="12">
    <location>
        <begin position="835"/>
        <end position="844"/>
    </location>
</feature>
<keyword evidence="6" id="KW-0084">Basement membrane</keyword>
<feature type="disulfide bond" evidence="12">
    <location>
        <begin position="527"/>
        <end position="536"/>
    </location>
</feature>
<feature type="chain" id="PRO_5037433985" description="Laminin subunit beta-1" evidence="14">
    <location>
        <begin position="22"/>
        <end position="1772"/>
    </location>
</feature>
<dbReference type="PROSITE" id="PS51117">
    <property type="entry name" value="LAMININ_NTER"/>
    <property type="match status" value="1"/>
</dbReference>
<feature type="disulfide bond" evidence="12">
    <location>
        <begin position="766"/>
        <end position="778"/>
    </location>
</feature>
<dbReference type="SMART" id="SM00180">
    <property type="entry name" value="EGF_Lam"/>
    <property type="match status" value="13"/>
</dbReference>
<evidence type="ECO:0000256" key="5">
    <source>
        <dbReference type="ARBA" id="ARBA00022737"/>
    </source>
</evidence>
<keyword evidence="11 12" id="KW-0424">Laminin EGF-like domain</keyword>
<dbReference type="FunFam" id="2.170.300.10:FF:000001">
    <property type="entry name" value="Laminin subunit beta-1"/>
    <property type="match status" value="1"/>
</dbReference>
<dbReference type="SMART" id="SM00181">
    <property type="entry name" value="EGF"/>
    <property type="match status" value="8"/>
</dbReference>
<feature type="disulfide bond" evidence="12">
    <location>
        <begin position="879"/>
        <end position="888"/>
    </location>
</feature>
<dbReference type="PANTHER" id="PTHR10574:SF375">
    <property type="entry name" value="LAMININ SUBUNIT BETA-1"/>
    <property type="match status" value="1"/>
</dbReference>
<keyword evidence="10" id="KW-0325">Glycoprotein</keyword>
<dbReference type="SMART" id="SM00136">
    <property type="entry name" value="LamNT"/>
    <property type="match status" value="1"/>
</dbReference>